<dbReference type="InterPro" id="IPR050766">
    <property type="entry name" value="Bact_Lucif_Oxidored"/>
</dbReference>
<feature type="domain" description="Luciferase-like" evidence="2">
    <location>
        <begin position="1"/>
        <end position="290"/>
    </location>
</feature>
<evidence type="ECO:0000313" key="3">
    <source>
        <dbReference type="EMBL" id="MXN17759.1"/>
    </source>
</evidence>
<name>A0A6L7G1G0_9RHOB</name>
<accession>A0A6L7G1G0</accession>
<dbReference type="Gene3D" id="3.20.20.30">
    <property type="entry name" value="Luciferase-like domain"/>
    <property type="match status" value="1"/>
</dbReference>
<proteinExistence type="predicted"/>
<gene>
    <name evidence="3" type="ORF">GR170_07935</name>
</gene>
<dbReference type="AlphaFoldDB" id="A0A6L7G1G0"/>
<organism evidence="3 4">
    <name type="scientific">Pseudooceanicola albus</name>
    <dbReference type="NCBI Taxonomy" id="2692189"/>
    <lineage>
        <taxon>Bacteria</taxon>
        <taxon>Pseudomonadati</taxon>
        <taxon>Pseudomonadota</taxon>
        <taxon>Alphaproteobacteria</taxon>
        <taxon>Rhodobacterales</taxon>
        <taxon>Paracoccaceae</taxon>
        <taxon>Pseudooceanicola</taxon>
    </lineage>
</organism>
<dbReference type="InterPro" id="IPR036661">
    <property type="entry name" value="Luciferase-like_sf"/>
</dbReference>
<dbReference type="EC" id="1.-.-.-" evidence="3"/>
<reference evidence="3 4" key="1">
    <citation type="submission" date="2019-12" db="EMBL/GenBank/DDBJ databases">
        <authorList>
            <person name="Li M."/>
        </authorList>
    </citation>
    <scope>NUCLEOTIDE SEQUENCE [LARGE SCALE GENOMIC DNA]</scope>
    <source>
        <strain evidence="3 4">GBMRC 2024</strain>
    </source>
</reference>
<dbReference type="InterPro" id="IPR019949">
    <property type="entry name" value="CmoO-like"/>
</dbReference>
<dbReference type="GO" id="GO:0005829">
    <property type="term" value="C:cytosol"/>
    <property type="evidence" value="ECO:0007669"/>
    <property type="project" value="TreeGrafter"/>
</dbReference>
<dbReference type="Proteomes" id="UP000477911">
    <property type="component" value="Unassembled WGS sequence"/>
</dbReference>
<dbReference type="PANTHER" id="PTHR30137">
    <property type="entry name" value="LUCIFERASE-LIKE MONOOXYGENASE"/>
    <property type="match status" value="1"/>
</dbReference>
<dbReference type="CDD" id="cd00347">
    <property type="entry name" value="Flavin_utilizing_monoxygenases"/>
    <property type="match status" value="1"/>
</dbReference>
<evidence type="ECO:0000313" key="4">
    <source>
        <dbReference type="Proteomes" id="UP000477911"/>
    </source>
</evidence>
<comment type="similarity">
    <text evidence="1">To bacterial alkanal monooxygenase alpha and beta chains.</text>
</comment>
<sequence length="330" mass="35425">MKLSILEQSTLSEAGSGAEAIRNTLRVARLADELGYERLWLSEHHNLPILQGSAPEVLLAALGAATRRIRIGSGGIMLPNFSAYKVAEVFRVLEALYPGRVDCGVGRASGGNRAATALLAASGRPEFPAQLAELQHFLQDADPRAVATPVTPAAPPLWLLSAGSHPDSGRLAAERGMGLAVALFINPDATRVAVERYRAAFRPSPEMPEPRVLLALNLVTAATPARLARVQKASDHFRLMRDSGHYPSAVPAPQTLERIRFTPDQQAYLARISNREVSGLPGEVAEKVAARLAAYDADEAMLAMMTHDLDDKLEALRLLADHVMGVKADA</sequence>
<dbReference type="NCBIfam" id="TIGR03558">
    <property type="entry name" value="oxido_grp_1"/>
    <property type="match status" value="1"/>
</dbReference>
<evidence type="ECO:0000256" key="1">
    <source>
        <dbReference type="ARBA" id="ARBA00007789"/>
    </source>
</evidence>
<keyword evidence="4" id="KW-1185">Reference proteome</keyword>
<dbReference type="InterPro" id="IPR011251">
    <property type="entry name" value="Luciferase-like_dom"/>
</dbReference>
<comment type="caution">
    <text evidence="3">The sequence shown here is derived from an EMBL/GenBank/DDBJ whole genome shotgun (WGS) entry which is preliminary data.</text>
</comment>
<evidence type="ECO:0000259" key="2">
    <source>
        <dbReference type="Pfam" id="PF00296"/>
    </source>
</evidence>
<dbReference type="EMBL" id="WUMU01000006">
    <property type="protein sequence ID" value="MXN17759.1"/>
    <property type="molecule type" value="Genomic_DNA"/>
</dbReference>
<dbReference type="Pfam" id="PF00296">
    <property type="entry name" value="Bac_luciferase"/>
    <property type="match status" value="1"/>
</dbReference>
<protein>
    <submittedName>
        <fullName evidence="3">MsnO8 family LLM class oxidoreductase</fullName>
        <ecNumber evidence="3">1.-.-.-</ecNumber>
    </submittedName>
</protein>
<dbReference type="RefSeq" id="WP_160893411.1">
    <property type="nucleotide sequence ID" value="NZ_WUMU01000006.1"/>
</dbReference>
<dbReference type="SUPFAM" id="SSF51679">
    <property type="entry name" value="Bacterial luciferase-like"/>
    <property type="match status" value="1"/>
</dbReference>
<dbReference type="GO" id="GO:0016705">
    <property type="term" value="F:oxidoreductase activity, acting on paired donors, with incorporation or reduction of molecular oxygen"/>
    <property type="evidence" value="ECO:0007669"/>
    <property type="project" value="InterPro"/>
</dbReference>
<keyword evidence="3" id="KW-0560">Oxidoreductase</keyword>
<dbReference type="PANTHER" id="PTHR30137:SF20">
    <property type="entry name" value="N-ACETYL-S-ALKYLCYSTEINE MONOOXYGENASE"/>
    <property type="match status" value="1"/>
</dbReference>